<keyword evidence="2" id="KW-0503">Monooxygenase</keyword>
<organism evidence="2 3">
    <name type="scientific">Streptomyces ramulosus</name>
    <dbReference type="NCBI Taxonomy" id="47762"/>
    <lineage>
        <taxon>Bacteria</taxon>
        <taxon>Bacillati</taxon>
        <taxon>Actinomycetota</taxon>
        <taxon>Actinomycetes</taxon>
        <taxon>Kitasatosporales</taxon>
        <taxon>Streptomycetaceae</taxon>
        <taxon>Streptomyces</taxon>
    </lineage>
</organism>
<dbReference type="Pfam" id="PF03992">
    <property type="entry name" value="ABM"/>
    <property type="match status" value="1"/>
</dbReference>
<dbReference type="Proteomes" id="UP001596241">
    <property type="component" value="Unassembled WGS sequence"/>
</dbReference>
<dbReference type="InterPro" id="IPR011008">
    <property type="entry name" value="Dimeric_a/b-barrel"/>
</dbReference>
<evidence type="ECO:0000313" key="2">
    <source>
        <dbReference type="EMBL" id="MFC5891296.1"/>
    </source>
</evidence>
<dbReference type="EMBL" id="JBHSPW010000001">
    <property type="protein sequence ID" value="MFC5891296.1"/>
    <property type="molecule type" value="Genomic_DNA"/>
</dbReference>
<accession>A0ABW1FB46</accession>
<dbReference type="InterPro" id="IPR007138">
    <property type="entry name" value="ABM_dom"/>
</dbReference>
<sequence>MAGYEIGKAEKVLTLVNSFEVHGDPARFEEEFRKVSDWMRGQPGFHRHQLCRSAHDPRRFVNIAVWDDQAALDAAIGDEGFQSRVAVLRTMATASPQTYEHVLDVVGAASGSTP</sequence>
<evidence type="ECO:0000313" key="3">
    <source>
        <dbReference type="Proteomes" id="UP001596241"/>
    </source>
</evidence>
<dbReference type="Gene3D" id="3.30.70.100">
    <property type="match status" value="1"/>
</dbReference>
<dbReference type="RefSeq" id="WP_345082249.1">
    <property type="nucleotide sequence ID" value="NZ_BAAAWG010000006.1"/>
</dbReference>
<gene>
    <name evidence="2" type="ORF">ACFP3M_00435</name>
</gene>
<feature type="domain" description="ABM" evidence="1">
    <location>
        <begin position="13"/>
        <end position="103"/>
    </location>
</feature>
<reference evidence="3" key="1">
    <citation type="journal article" date="2019" name="Int. J. Syst. Evol. Microbiol.">
        <title>The Global Catalogue of Microorganisms (GCM) 10K type strain sequencing project: providing services to taxonomists for standard genome sequencing and annotation.</title>
        <authorList>
            <consortium name="The Broad Institute Genomics Platform"/>
            <consortium name="The Broad Institute Genome Sequencing Center for Infectious Disease"/>
            <person name="Wu L."/>
            <person name="Ma J."/>
        </authorList>
    </citation>
    <scope>NUCLEOTIDE SEQUENCE [LARGE SCALE GENOMIC DNA]</scope>
    <source>
        <strain evidence="3">CGMCC 1.15809</strain>
    </source>
</reference>
<proteinExistence type="predicted"/>
<keyword evidence="3" id="KW-1185">Reference proteome</keyword>
<protein>
    <submittedName>
        <fullName evidence="2">Antibiotic biosynthesis monooxygenase family protein</fullName>
    </submittedName>
</protein>
<dbReference type="PROSITE" id="PS51725">
    <property type="entry name" value="ABM"/>
    <property type="match status" value="1"/>
</dbReference>
<keyword evidence="2" id="KW-0560">Oxidoreductase</keyword>
<dbReference type="GO" id="GO:0004497">
    <property type="term" value="F:monooxygenase activity"/>
    <property type="evidence" value="ECO:0007669"/>
    <property type="project" value="UniProtKB-KW"/>
</dbReference>
<dbReference type="SUPFAM" id="SSF54909">
    <property type="entry name" value="Dimeric alpha+beta barrel"/>
    <property type="match status" value="1"/>
</dbReference>
<comment type="caution">
    <text evidence="2">The sequence shown here is derived from an EMBL/GenBank/DDBJ whole genome shotgun (WGS) entry which is preliminary data.</text>
</comment>
<name>A0ABW1FB46_9ACTN</name>
<evidence type="ECO:0000259" key="1">
    <source>
        <dbReference type="PROSITE" id="PS51725"/>
    </source>
</evidence>